<dbReference type="InterPro" id="IPR036388">
    <property type="entry name" value="WH-like_DNA-bd_sf"/>
</dbReference>
<name>B3PF49_CELJU</name>
<dbReference type="InterPro" id="IPR016032">
    <property type="entry name" value="Sig_transdc_resp-reg_C-effctor"/>
</dbReference>
<dbReference type="Proteomes" id="UP000001036">
    <property type="component" value="Chromosome"/>
</dbReference>
<evidence type="ECO:0000313" key="3">
    <source>
        <dbReference type="Proteomes" id="UP000001036"/>
    </source>
</evidence>
<dbReference type="eggNOG" id="COG2771">
    <property type="taxonomic scope" value="Bacteria"/>
</dbReference>
<dbReference type="Gene3D" id="3.30.450.20">
    <property type="entry name" value="PAS domain"/>
    <property type="match status" value="1"/>
</dbReference>
<gene>
    <name evidence="2" type="ordered locus">CJA_3363</name>
</gene>
<dbReference type="AlphaFoldDB" id="B3PF49"/>
<evidence type="ECO:0000259" key="1">
    <source>
        <dbReference type="SMART" id="SM00421"/>
    </source>
</evidence>
<reference evidence="2 3" key="1">
    <citation type="journal article" date="2008" name="J. Bacteriol.">
        <title>Insights into plant cell wall degradation from the genome sequence of the soil bacterium Cellvibrio japonicus.</title>
        <authorList>
            <person name="Deboy R.T."/>
            <person name="Mongodin E.F."/>
            <person name="Fouts D.E."/>
            <person name="Tailford L.E."/>
            <person name="Khouri H."/>
            <person name="Emerson J.B."/>
            <person name="Mohamoud Y."/>
            <person name="Watkins K."/>
            <person name="Henrissat B."/>
            <person name="Gilbert H.J."/>
            <person name="Nelson K.E."/>
        </authorList>
    </citation>
    <scope>NUCLEOTIDE SEQUENCE [LARGE SCALE GENOMIC DNA]</scope>
    <source>
        <strain evidence="2 3">Ueda107</strain>
    </source>
</reference>
<dbReference type="Gene3D" id="1.10.10.10">
    <property type="entry name" value="Winged helix-like DNA-binding domain superfamily/Winged helix DNA-binding domain"/>
    <property type="match status" value="1"/>
</dbReference>
<organism evidence="2 3">
    <name type="scientific">Cellvibrio japonicus (strain Ueda107)</name>
    <name type="common">Pseudomonas fluorescens subsp. cellulosa</name>
    <dbReference type="NCBI Taxonomy" id="498211"/>
    <lineage>
        <taxon>Bacteria</taxon>
        <taxon>Pseudomonadati</taxon>
        <taxon>Pseudomonadota</taxon>
        <taxon>Gammaproteobacteria</taxon>
        <taxon>Cellvibrionales</taxon>
        <taxon>Cellvibrionaceae</taxon>
        <taxon>Cellvibrio</taxon>
    </lineage>
</organism>
<dbReference type="GO" id="GO:0003677">
    <property type="term" value="F:DNA binding"/>
    <property type="evidence" value="ECO:0007669"/>
    <property type="project" value="InterPro"/>
</dbReference>
<feature type="domain" description="HTH luxR-type" evidence="1">
    <location>
        <begin position="282"/>
        <end position="339"/>
    </location>
</feature>
<dbReference type="KEGG" id="cja:CJA_3363"/>
<dbReference type="GO" id="GO:0006355">
    <property type="term" value="P:regulation of DNA-templated transcription"/>
    <property type="evidence" value="ECO:0007669"/>
    <property type="project" value="InterPro"/>
</dbReference>
<sequence>MVEATGSRSARMLLTNARADRVISSIKLNIDDSEHQRYVDYYVNTCPWRLELAEKPKGQLYSSYLDFRCRQPEFYRTEFFNDWARDQDIHHGICGTVFSQGASKVQLLVQRTRGQGHYTRAEVEQVNQFLPHVRQALRLEQIHADMQGRANASVMASEARPMPFLLLDQQGKLVYVSPRCEPLLRQPDMGCHKGQLKFREPAVQQRFQAAFDRVLCAGQSLVAREQLVHIRRDRRVSFSCFLSPIYPAFNDAALWAGTAYVAVHIYDPEQVMAVDHNCLMQLFALTESEARVAGDIALGLDPQMIALRDGRSAHTVRAQLKAVFTKMRCNRQNQLAALVLQSPAVRWR</sequence>
<keyword evidence="3" id="KW-1185">Reference proteome</keyword>
<dbReference type="SMART" id="SM00421">
    <property type="entry name" value="HTH_LUXR"/>
    <property type="match status" value="1"/>
</dbReference>
<accession>B3PF49</accession>
<protein>
    <submittedName>
        <fullName evidence="2">Transcriptional regulator, LuxR family</fullName>
    </submittedName>
</protein>
<dbReference type="InterPro" id="IPR000792">
    <property type="entry name" value="Tscrpt_reg_LuxR_C"/>
</dbReference>
<evidence type="ECO:0000313" key="2">
    <source>
        <dbReference type="EMBL" id="ACE82802.1"/>
    </source>
</evidence>
<proteinExistence type="predicted"/>
<dbReference type="STRING" id="498211.CJA_3363"/>
<dbReference type="SUPFAM" id="SSF46894">
    <property type="entry name" value="C-terminal effector domain of the bipartite response regulators"/>
    <property type="match status" value="1"/>
</dbReference>
<dbReference type="HOGENOM" id="CLU_037939_3_0_6"/>
<dbReference type="EMBL" id="CP000934">
    <property type="protein sequence ID" value="ACE82802.1"/>
    <property type="molecule type" value="Genomic_DNA"/>
</dbReference>